<keyword evidence="2" id="KW-1185">Reference proteome</keyword>
<protein>
    <recommendedName>
        <fullName evidence="3">TniQ protein</fullName>
    </recommendedName>
</protein>
<sequence>VADRSLAKLMPTYARHIANDERMRFCRSCMASGFQASTCQIMGLSTCLIHDEPLLSNCLHCSAPTPPYRQSTALRLNCASCGWSWCGSYNGSPRQTRWGGPIGIIGLECLSGWLASLENDEFVHWRNLDVWNIERGAETWEWDSRMRERGVAIFDTLLRLVPEGPASSPGSPVSTLGPFWYSCNATWRQPRLGEYEKLAAELEMLPTDDDQRFAQHFTLYSDGVPVPTNPIVPPEVHARVLWRAQFEGRVGFGMVNRHQVIIDNGLLARLLGFEPSQSWFFVSNRELTMGLLQACKEVALRAARRWHQSLLLKGTCLRPYELLDDHADQRRELGFWSEWDHHPIAWVSLGKRHRPQPSNLPVWERVYLAVL</sequence>
<evidence type="ECO:0008006" key="3">
    <source>
        <dbReference type="Google" id="ProtNLM"/>
    </source>
</evidence>
<organism evidence="1 2">
    <name type="scientific">Roseateles oligotrophus</name>
    <dbReference type="NCBI Taxonomy" id="1769250"/>
    <lineage>
        <taxon>Bacteria</taxon>
        <taxon>Pseudomonadati</taxon>
        <taxon>Pseudomonadota</taxon>
        <taxon>Betaproteobacteria</taxon>
        <taxon>Burkholderiales</taxon>
        <taxon>Sphaerotilaceae</taxon>
        <taxon>Roseateles</taxon>
    </lineage>
</organism>
<feature type="non-terminal residue" evidence="1">
    <location>
        <position position="1"/>
    </location>
</feature>
<evidence type="ECO:0000313" key="2">
    <source>
        <dbReference type="Proteomes" id="UP001209701"/>
    </source>
</evidence>
<comment type="caution">
    <text evidence="1">The sequence shown here is derived from an EMBL/GenBank/DDBJ whole genome shotgun (WGS) entry which is preliminary data.</text>
</comment>
<accession>A0ABT2YMK8</accession>
<dbReference type="Proteomes" id="UP001209701">
    <property type="component" value="Unassembled WGS sequence"/>
</dbReference>
<name>A0ABT2YMK8_9BURK</name>
<evidence type="ECO:0000313" key="1">
    <source>
        <dbReference type="EMBL" id="MCV2371291.1"/>
    </source>
</evidence>
<reference evidence="1 2" key="1">
    <citation type="submission" date="2021-11" db="EMBL/GenBank/DDBJ databases">
        <authorList>
            <person name="Liang Q."/>
            <person name="Mou H."/>
            <person name="Liu Z."/>
        </authorList>
    </citation>
    <scope>NUCLEOTIDE SEQUENCE [LARGE SCALE GENOMIC DNA]</scope>
    <source>
        <strain evidence="1 2">CHU3</strain>
    </source>
</reference>
<proteinExistence type="predicted"/>
<gene>
    <name evidence="1" type="ORF">LNV07_24645</name>
</gene>
<dbReference type="EMBL" id="JAJIRN010000014">
    <property type="protein sequence ID" value="MCV2371291.1"/>
    <property type="molecule type" value="Genomic_DNA"/>
</dbReference>